<evidence type="ECO:0000256" key="1">
    <source>
        <dbReference type="ARBA" id="ARBA00023267"/>
    </source>
</evidence>
<sequence>MKTFKFIIKGQKYDIAVNETDENQLDVDVNGTTYKVEVEQAATSKKTPKLVRKPVSKKPGEGKLQKSQSGGHKVKAPLPGSIMKINVQPGDTVIKGQTLLVMEAMKMENNIQAEKEGTIANIKVKEGDSVLQDDILLEME</sequence>
<dbReference type="EC" id="4.1.1.70" evidence="4"/>
<dbReference type="FunFam" id="2.40.50.100:FF:000003">
    <property type="entry name" value="Acetyl-CoA carboxylase biotin carboxyl carrier protein"/>
    <property type="match status" value="1"/>
</dbReference>
<feature type="region of interest" description="Disordered" evidence="2">
    <location>
        <begin position="43"/>
        <end position="78"/>
    </location>
</feature>
<dbReference type="InterPro" id="IPR011053">
    <property type="entry name" value="Single_hybrid_motif"/>
</dbReference>
<proteinExistence type="predicted"/>
<dbReference type="OrthoDB" id="9812676at2"/>
<feature type="compositionally biased region" description="Basic residues" evidence="2">
    <location>
        <begin position="46"/>
        <end position="56"/>
    </location>
</feature>
<dbReference type="STRING" id="1307839.L21SP5_03929"/>
<dbReference type="PANTHER" id="PTHR45266:SF3">
    <property type="entry name" value="OXALOACETATE DECARBOXYLASE ALPHA CHAIN"/>
    <property type="match status" value="1"/>
</dbReference>
<evidence type="ECO:0000313" key="4">
    <source>
        <dbReference type="EMBL" id="ALO17520.1"/>
    </source>
</evidence>
<dbReference type="RefSeq" id="WP_057954774.1">
    <property type="nucleotide sequence ID" value="NZ_CP013118.1"/>
</dbReference>
<dbReference type="Pfam" id="PF00364">
    <property type="entry name" value="Biotin_lipoyl"/>
    <property type="match status" value="1"/>
</dbReference>
<dbReference type="GO" id="GO:0016829">
    <property type="term" value="F:lyase activity"/>
    <property type="evidence" value="ECO:0007669"/>
    <property type="project" value="UniProtKB-KW"/>
</dbReference>
<evidence type="ECO:0000259" key="3">
    <source>
        <dbReference type="PROSITE" id="PS50968"/>
    </source>
</evidence>
<dbReference type="InterPro" id="IPR001882">
    <property type="entry name" value="Biotin_BS"/>
</dbReference>
<accession>A0A0S2I590</accession>
<evidence type="ECO:0000256" key="2">
    <source>
        <dbReference type="SAM" id="MobiDB-lite"/>
    </source>
</evidence>
<dbReference type="KEGG" id="blq:L21SP5_03929"/>
<dbReference type="Proteomes" id="UP000064893">
    <property type="component" value="Chromosome"/>
</dbReference>
<protein>
    <submittedName>
        <fullName evidence="4">Glutaconyl-CoA decarboxylase subunit gamma</fullName>
        <ecNumber evidence="4">4.1.1.70</ecNumber>
    </submittedName>
</protein>
<feature type="domain" description="Lipoyl-binding" evidence="3">
    <location>
        <begin position="71"/>
        <end position="140"/>
    </location>
</feature>
<keyword evidence="5" id="KW-1185">Reference proteome</keyword>
<dbReference type="SUPFAM" id="SSF51230">
    <property type="entry name" value="Single hybrid motif"/>
    <property type="match status" value="1"/>
</dbReference>
<name>A0A0S2I590_9BACT</name>
<dbReference type="PROSITE" id="PS00188">
    <property type="entry name" value="BIOTIN"/>
    <property type="match status" value="1"/>
</dbReference>
<dbReference type="EMBL" id="CP013118">
    <property type="protein sequence ID" value="ALO17520.1"/>
    <property type="molecule type" value="Genomic_DNA"/>
</dbReference>
<dbReference type="Gene3D" id="2.40.50.100">
    <property type="match status" value="1"/>
</dbReference>
<reference evidence="4 5" key="1">
    <citation type="submission" date="2015-11" db="EMBL/GenBank/DDBJ databases">
        <title>Description and complete genome sequence of a novel strain predominating in hypersaline microbial mats and representing a new family of the Bacteriodetes phylum.</title>
        <authorList>
            <person name="Spring S."/>
            <person name="Bunk B."/>
            <person name="Sproer C."/>
            <person name="Klenk H.-P."/>
        </authorList>
    </citation>
    <scope>NUCLEOTIDE SEQUENCE [LARGE SCALE GENOMIC DNA]</scope>
    <source>
        <strain evidence="4 5">L21-Spi-D4</strain>
    </source>
</reference>
<dbReference type="AlphaFoldDB" id="A0A0S2I590"/>
<dbReference type="CDD" id="cd06850">
    <property type="entry name" value="biotinyl_domain"/>
    <property type="match status" value="1"/>
</dbReference>
<evidence type="ECO:0000313" key="5">
    <source>
        <dbReference type="Proteomes" id="UP000064893"/>
    </source>
</evidence>
<dbReference type="InterPro" id="IPR000089">
    <property type="entry name" value="Biotin_lipoyl"/>
</dbReference>
<organism evidence="4 5">
    <name type="scientific">Salinivirga cyanobacteriivorans</name>
    <dbReference type="NCBI Taxonomy" id="1307839"/>
    <lineage>
        <taxon>Bacteria</taxon>
        <taxon>Pseudomonadati</taxon>
        <taxon>Bacteroidota</taxon>
        <taxon>Bacteroidia</taxon>
        <taxon>Bacteroidales</taxon>
        <taxon>Salinivirgaceae</taxon>
        <taxon>Salinivirga</taxon>
    </lineage>
</organism>
<dbReference type="PROSITE" id="PS50968">
    <property type="entry name" value="BIOTINYL_LIPOYL"/>
    <property type="match status" value="1"/>
</dbReference>
<dbReference type="InterPro" id="IPR050709">
    <property type="entry name" value="Biotin_Carboxyl_Carrier/Decarb"/>
</dbReference>
<keyword evidence="1" id="KW-0092">Biotin</keyword>
<gene>
    <name evidence="4" type="primary">gcdC_3</name>
    <name evidence="4" type="ORF">L21SP5_03929</name>
</gene>
<dbReference type="PANTHER" id="PTHR45266">
    <property type="entry name" value="OXALOACETATE DECARBOXYLASE ALPHA CHAIN"/>
    <property type="match status" value="1"/>
</dbReference>
<keyword evidence="4" id="KW-0456">Lyase</keyword>